<evidence type="ECO:0000313" key="1">
    <source>
        <dbReference type="EMBL" id="VFK67959.1"/>
    </source>
</evidence>
<proteinExistence type="predicted"/>
<gene>
    <name evidence="1" type="ORF">BECKUNK1418G_GA0071005_11813</name>
    <name evidence="2" type="ORF">BECKUNK1418H_GA0071006_10455</name>
</gene>
<dbReference type="AlphaFoldDB" id="A0A451AY33"/>
<dbReference type="EMBL" id="CAADGD010000045">
    <property type="protein sequence ID" value="VFK70956.1"/>
    <property type="molecule type" value="Genomic_DNA"/>
</dbReference>
<reference evidence="2" key="1">
    <citation type="submission" date="2019-02" db="EMBL/GenBank/DDBJ databases">
        <authorList>
            <person name="Gruber-Vodicka R. H."/>
            <person name="Seah K. B. B."/>
        </authorList>
    </citation>
    <scope>NUCLEOTIDE SEQUENCE</scope>
    <source>
        <strain evidence="2">BECK_BY19</strain>
        <strain evidence="1">BECK_BY8</strain>
    </source>
</reference>
<organism evidence="2">
    <name type="scientific">Candidatus Kentrum sp. UNK</name>
    <dbReference type="NCBI Taxonomy" id="2126344"/>
    <lineage>
        <taxon>Bacteria</taxon>
        <taxon>Pseudomonadati</taxon>
        <taxon>Pseudomonadota</taxon>
        <taxon>Gammaproteobacteria</taxon>
        <taxon>Candidatus Kentrum</taxon>
    </lineage>
</organism>
<evidence type="ECO:0000313" key="2">
    <source>
        <dbReference type="EMBL" id="VFK70956.1"/>
    </source>
</evidence>
<sequence length="56" mass="6280">MAQRMDLIRKLQQRSVLDRIDKTDWNSGNSAPYVVELDPTSVCDLACPGCISQDLI</sequence>
<accession>A0A451AY33</accession>
<evidence type="ECO:0008006" key="3">
    <source>
        <dbReference type="Google" id="ProtNLM"/>
    </source>
</evidence>
<protein>
    <recommendedName>
        <fullName evidence="3">Radical SAM superfamily protein</fullName>
    </recommendedName>
</protein>
<name>A0A451AY33_9GAMM</name>
<dbReference type="EMBL" id="CAADFZ010000181">
    <property type="protein sequence ID" value="VFK67959.1"/>
    <property type="molecule type" value="Genomic_DNA"/>
</dbReference>